<feature type="coiled-coil region" evidence="1">
    <location>
        <begin position="234"/>
        <end position="261"/>
    </location>
</feature>
<evidence type="ECO:0000256" key="1">
    <source>
        <dbReference type="SAM" id="Coils"/>
    </source>
</evidence>
<name>F0SSP7_RUBBR</name>
<proteinExistence type="predicted"/>
<dbReference type="AlphaFoldDB" id="F0SSP7"/>
<dbReference type="STRING" id="756272.Plabr_2764"/>
<reference evidence="4" key="1">
    <citation type="submission" date="2011-02" db="EMBL/GenBank/DDBJ databases">
        <title>The complete genome of Planctomyces brasiliensis DSM 5305.</title>
        <authorList>
            <person name="Lucas S."/>
            <person name="Copeland A."/>
            <person name="Lapidus A."/>
            <person name="Bruce D."/>
            <person name="Goodwin L."/>
            <person name="Pitluck S."/>
            <person name="Kyrpides N."/>
            <person name="Mavromatis K."/>
            <person name="Pagani I."/>
            <person name="Ivanova N."/>
            <person name="Ovchinnikova G."/>
            <person name="Lu M."/>
            <person name="Detter J.C."/>
            <person name="Han C."/>
            <person name="Land M."/>
            <person name="Hauser L."/>
            <person name="Markowitz V."/>
            <person name="Cheng J.-F."/>
            <person name="Hugenholtz P."/>
            <person name="Woyke T."/>
            <person name="Wu D."/>
            <person name="Tindall B."/>
            <person name="Pomrenke H.G."/>
            <person name="Brambilla E."/>
            <person name="Klenk H.-P."/>
            <person name="Eisen J.A."/>
        </authorList>
    </citation>
    <scope>NUCLEOTIDE SEQUENCE [LARGE SCALE GENOMIC DNA]</scope>
    <source>
        <strain evidence="4">ATCC 49424 / DSM 5305 / JCM 21570 / NBRC 103401 / IFAM 1448</strain>
    </source>
</reference>
<accession>F0SSP7</accession>
<evidence type="ECO:0000313" key="4">
    <source>
        <dbReference type="Proteomes" id="UP000006860"/>
    </source>
</evidence>
<feature type="compositionally biased region" description="Basic and acidic residues" evidence="2">
    <location>
        <begin position="1"/>
        <end position="15"/>
    </location>
</feature>
<protein>
    <recommendedName>
        <fullName evidence="5">TIGR03545 family protein</fullName>
    </recommendedName>
</protein>
<feature type="region of interest" description="Disordered" evidence="2">
    <location>
        <begin position="1"/>
        <end position="44"/>
    </location>
</feature>
<dbReference type="eggNOG" id="COG2982">
    <property type="taxonomic scope" value="Bacteria"/>
</dbReference>
<gene>
    <name evidence="3" type="ordered locus">Plabr_2764</name>
</gene>
<evidence type="ECO:0000256" key="2">
    <source>
        <dbReference type="SAM" id="MobiDB-lite"/>
    </source>
</evidence>
<dbReference type="Proteomes" id="UP000006860">
    <property type="component" value="Chromosome"/>
</dbReference>
<dbReference type="OrthoDB" id="273400at2"/>
<evidence type="ECO:0008006" key="5">
    <source>
        <dbReference type="Google" id="ProtNLM"/>
    </source>
</evidence>
<dbReference type="EMBL" id="CP002546">
    <property type="protein sequence ID" value="ADY60363.1"/>
    <property type="molecule type" value="Genomic_DNA"/>
</dbReference>
<evidence type="ECO:0000313" key="3">
    <source>
        <dbReference type="EMBL" id="ADY60363.1"/>
    </source>
</evidence>
<dbReference type="RefSeq" id="WP_013629087.1">
    <property type="nucleotide sequence ID" value="NC_015174.1"/>
</dbReference>
<organism evidence="3 4">
    <name type="scientific">Rubinisphaera brasiliensis (strain ATCC 49424 / DSM 5305 / JCM 21570 / IAM 15109 / NBRC 103401 / IFAM 1448)</name>
    <name type="common">Planctomyces brasiliensis</name>
    <dbReference type="NCBI Taxonomy" id="756272"/>
    <lineage>
        <taxon>Bacteria</taxon>
        <taxon>Pseudomonadati</taxon>
        <taxon>Planctomycetota</taxon>
        <taxon>Planctomycetia</taxon>
        <taxon>Planctomycetales</taxon>
        <taxon>Planctomycetaceae</taxon>
        <taxon>Rubinisphaera</taxon>
    </lineage>
</organism>
<dbReference type="KEGG" id="pbs:Plabr_2764"/>
<dbReference type="HOGENOM" id="CLU_422037_0_0_0"/>
<keyword evidence="4" id="KW-1185">Reference proteome</keyword>
<sequence>MSEKSDLIPDPESKTASDSVSNSAHETESDACSSKPAVAEKGPKGRFRKAAGQVRWSYLYPRFALVGLFWAGCVFGLEPLGHLLFTRGATALLQTPVGVDQLALQVYHPVIDMNRVQIADRDTPGRNAVEMNRVQVSFDRTALLRKKFIVNQATVSGIRWDTASTLSPLPEEEAAEGWGSPFSDQAKRLAGMAAQGGGRLLQTLLEGALDELDPEILETVRLANVKESQWKARYEGYRMRAEKFHADVERLESQIEQIKRGNPLDHLERYVDIGREVDRLLTEGEQLKRELTGLTSVARVDIAELDEARKRDIARIEQGVDSIPLNSDELMVTLVGPETARQLEELAAWIGFFRKCSSIATDDYEPERGTGVFVDFDRSTNLPTYLLRQFDVDGIALVDGQDCPFQGTICDLTPSVKSYDRPARFELQVGYHGDCRMTGVCDFRGEEPQIAVTGLWNSAEAGEQTLANLQGRQLELRSGTLAGKFNLTLTGEQLDGKIWLQQSDVDIHLASKAEPNTENASSFKSSLAAAWSPDDILNEGFAGIESLQSQIDLSGSVRQPRIAIQSDVGDTLRSGLQQALATRMQASREQLAVVANQQIDQRMREFTLQIDKEYRGLLADLKVDQDLAQRLLDQTAVRPTSGVFNRIFR</sequence>
<keyword evidence="1" id="KW-0175">Coiled coil</keyword>